<feature type="compositionally biased region" description="Basic and acidic residues" evidence="1">
    <location>
        <begin position="1"/>
        <end position="25"/>
    </location>
</feature>
<keyword evidence="3" id="KW-1185">Reference proteome</keyword>
<dbReference type="WBParaSite" id="SCUD_0000616401-mRNA-1">
    <property type="protein sequence ID" value="SCUD_0000616401-mRNA-1"/>
    <property type="gene ID" value="SCUD_0000616401"/>
</dbReference>
<sequence length="73" mass="8139">MKRSITADKQKCVEAPATREEKAARDGNMGQLYDTTKKLAGIYSKPEKLVKDKGKTITDIQEQRSGILRGTLE</sequence>
<reference evidence="4" key="1">
    <citation type="submission" date="2016-06" db="UniProtKB">
        <authorList>
            <consortium name="WormBaseParasite"/>
        </authorList>
    </citation>
    <scope>IDENTIFICATION</scope>
</reference>
<proteinExistence type="predicted"/>
<protein>
    <submittedName>
        <fullName evidence="4">CsbD family protein</fullName>
    </submittedName>
</protein>
<evidence type="ECO:0000313" key="3">
    <source>
        <dbReference type="Proteomes" id="UP000279833"/>
    </source>
</evidence>
<evidence type="ECO:0000313" key="4">
    <source>
        <dbReference type="WBParaSite" id="SCUD_0000616401-mRNA-1"/>
    </source>
</evidence>
<evidence type="ECO:0000313" key="2">
    <source>
        <dbReference type="EMBL" id="VDP01348.1"/>
    </source>
</evidence>
<feature type="region of interest" description="Disordered" evidence="1">
    <location>
        <begin position="1"/>
        <end position="29"/>
    </location>
</feature>
<accession>A0A183JTX4</accession>
<organism evidence="4">
    <name type="scientific">Schistosoma curassoni</name>
    <dbReference type="NCBI Taxonomy" id="6186"/>
    <lineage>
        <taxon>Eukaryota</taxon>
        <taxon>Metazoa</taxon>
        <taxon>Spiralia</taxon>
        <taxon>Lophotrochozoa</taxon>
        <taxon>Platyhelminthes</taxon>
        <taxon>Trematoda</taxon>
        <taxon>Digenea</taxon>
        <taxon>Strigeidida</taxon>
        <taxon>Schistosomatoidea</taxon>
        <taxon>Schistosomatidae</taxon>
        <taxon>Schistosoma</taxon>
    </lineage>
</organism>
<gene>
    <name evidence="2" type="ORF">SCUD_LOCUS6164</name>
</gene>
<name>A0A183JTX4_9TREM</name>
<dbReference type="Proteomes" id="UP000279833">
    <property type="component" value="Unassembled WGS sequence"/>
</dbReference>
<reference evidence="2 3" key="2">
    <citation type="submission" date="2018-11" db="EMBL/GenBank/DDBJ databases">
        <authorList>
            <consortium name="Pathogen Informatics"/>
        </authorList>
    </citation>
    <scope>NUCLEOTIDE SEQUENCE [LARGE SCALE GENOMIC DNA]</scope>
    <source>
        <strain evidence="2">Dakar</strain>
        <strain evidence="3">Dakar, Senegal</strain>
    </source>
</reference>
<dbReference type="EMBL" id="UZAK01012359">
    <property type="protein sequence ID" value="VDP01348.1"/>
    <property type="molecule type" value="Genomic_DNA"/>
</dbReference>
<evidence type="ECO:0000256" key="1">
    <source>
        <dbReference type="SAM" id="MobiDB-lite"/>
    </source>
</evidence>
<dbReference type="AlphaFoldDB" id="A0A183JTX4"/>